<evidence type="ECO:0000256" key="2">
    <source>
        <dbReference type="ARBA" id="ARBA00022692"/>
    </source>
</evidence>
<feature type="region of interest" description="Disordered" evidence="5">
    <location>
        <begin position="441"/>
        <end position="473"/>
    </location>
</feature>
<accession>A0ABR2YEM9</accession>
<feature type="transmembrane region" description="Helical" evidence="6">
    <location>
        <begin position="6"/>
        <end position="26"/>
    </location>
</feature>
<feature type="transmembrane region" description="Helical" evidence="6">
    <location>
        <begin position="129"/>
        <end position="151"/>
    </location>
</feature>
<feature type="transmembrane region" description="Helical" evidence="6">
    <location>
        <begin position="58"/>
        <end position="79"/>
    </location>
</feature>
<dbReference type="Gene3D" id="1.20.1530.20">
    <property type="match status" value="1"/>
</dbReference>
<evidence type="ECO:0000259" key="7">
    <source>
        <dbReference type="Pfam" id="PF00999"/>
    </source>
</evidence>
<dbReference type="PANTHER" id="PTHR43021:SF2">
    <property type="entry name" value="CATION_H+ EXCHANGER DOMAIN-CONTAINING PROTEIN"/>
    <property type="match status" value="1"/>
</dbReference>
<dbReference type="PANTHER" id="PTHR43021">
    <property type="entry name" value="NA(+)/H(+) ANTIPORTER-RELATED"/>
    <property type="match status" value="1"/>
</dbReference>
<name>A0ABR2YEM9_9CHLO</name>
<comment type="subcellular location">
    <subcellularLocation>
        <location evidence="1">Membrane</location>
        <topology evidence="1">Multi-pass membrane protein</topology>
    </subcellularLocation>
</comment>
<feature type="transmembrane region" description="Helical" evidence="6">
    <location>
        <begin position="304"/>
        <end position="329"/>
    </location>
</feature>
<sequence>MDGYAWIHFLVLALLAPVLLLCGTAAQIVRLPLITGYVLGGIIVGPYCLGILNADALQALAVVDHACLAIIAFSAGAELQIGDVRRIKKQVTCITLGICIATWLSVFGLLMAFAPSLPMTAGLPSGQSAAIISLAATLMMARSPASMIAVLKETGGRGPYSSLVMAVVIVKDVVVFICFAVNIEVSDVVMRKSGEGVGISILLEPVTSLAVSTVLGLMFGVLIGRLLAMPARPFNALLRRLPPAAQTRAKAMVRTAAIALLAMGIFWSALQLHAEPLLACVLAGIITTNRKGEAASKAIHEDLSIALTHLMPLVNMAFFSLAGASLLLGRVVATLWVAVAVYVVRLLAVYLGSWMGAWMGGTPTEHRRKVWQGMITQAGVAMGLAKAVAVRFPSWGPDFVFLMMSVIMMNLFSGPPFFRSAVVAAGEARALQLPSVVNDAGFSSPKKLADSLDDEDGRQKHSPSGLHGRSESL</sequence>
<evidence type="ECO:0000256" key="3">
    <source>
        <dbReference type="ARBA" id="ARBA00022989"/>
    </source>
</evidence>
<evidence type="ECO:0000256" key="6">
    <source>
        <dbReference type="SAM" id="Phobius"/>
    </source>
</evidence>
<reference evidence="8 9" key="1">
    <citation type="journal article" date="2024" name="Nat. Commun.">
        <title>Phylogenomics reveals the evolutionary origins of lichenization in chlorophyte algae.</title>
        <authorList>
            <person name="Puginier C."/>
            <person name="Libourel C."/>
            <person name="Otte J."/>
            <person name="Skaloud P."/>
            <person name="Haon M."/>
            <person name="Grisel S."/>
            <person name="Petersen M."/>
            <person name="Berrin J.G."/>
            <person name="Delaux P.M."/>
            <person name="Dal Grande F."/>
            <person name="Keller J."/>
        </authorList>
    </citation>
    <scope>NUCLEOTIDE SEQUENCE [LARGE SCALE GENOMIC DNA]</scope>
    <source>
        <strain evidence="8 9">SAG 216-7</strain>
    </source>
</reference>
<evidence type="ECO:0000256" key="1">
    <source>
        <dbReference type="ARBA" id="ARBA00004141"/>
    </source>
</evidence>
<dbReference type="Pfam" id="PF00999">
    <property type="entry name" value="Na_H_Exchanger"/>
    <property type="match status" value="1"/>
</dbReference>
<dbReference type="EMBL" id="JALJOT010000013">
    <property type="protein sequence ID" value="KAK9903933.1"/>
    <property type="molecule type" value="Genomic_DNA"/>
</dbReference>
<comment type="caution">
    <text evidence="8">The sequence shown here is derived from an EMBL/GenBank/DDBJ whole genome shotgun (WGS) entry which is preliminary data.</text>
</comment>
<feature type="transmembrane region" description="Helical" evidence="6">
    <location>
        <begin position="163"/>
        <end position="183"/>
    </location>
</feature>
<feature type="transmembrane region" description="Helical" evidence="6">
    <location>
        <begin position="91"/>
        <end position="117"/>
    </location>
</feature>
<keyword evidence="3 6" id="KW-1133">Transmembrane helix</keyword>
<dbReference type="InterPro" id="IPR006153">
    <property type="entry name" value="Cation/H_exchanger_TM"/>
</dbReference>
<proteinExistence type="predicted"/>
<feature type="transmembrane region" description="Helical" evidence="6">
    <location>
        <begin position="335"/>
        <end position="358"/>
    </location>
</feature>
<feature type="domain" description="Cation/H+ exchanger transmembrane" evidence="7">
    <location>
        <begin position="19"/>
        <end position="412"/>
    </location>
</feature>
<evidence type="ECO:0000313" key="8">
    <source>
        <dbReference type="EMBL" id="KAK9903933.1"/>
    </source>
</evidence>
<gene>
    <name evidence="8" type="ORF">WJX75_000853</name>
</gene>
<feature type="transmembrane region" description="Helical" evidence="6">
    <location>
        <begin position="395"/>
        <end position="412"/>
    </location>
</feature>
<protein>
    <recommendedName>
        <fullName evidence="7">Cation/H+ exchanger transmembrane domain-containing protein</fullName>
    </recommendedName>
</protein>
<feature type="transmembrane region" description="Helical" evidence="6">
    <location>
        <begin position="209"/>
        <end position="230"/>
    </location>
</feature>
<evidence type="ECO:0000313" key="9">
    <source>
        <dbReference type="Proteomes" id="UP001491310"/>
    </source>
</evidence>
<keyword evidence="4 6" id="KW-0472">Membrane</keyword>
<evidence type="ECO:0000256" key="5">
    <source>
        <dbReference type="SAM" id="MobiDB-lite"/>
    </source>
</evidence>
<feature type="transmembrane region" description="Helical" evidence="6">
    <location>
        <begin position="251"/>
        <end position="270"/>
    </location>
</feature>
<organism evidence="8 9">
    <name type="scientific">Coccomyxa subellipsoidea</name>
    <dbReference type="NCBI Taxonomy" id="248742"/>
    <lineage>
        <taxon>Eukaryota</taxon>
        <taxon>Viridiplantae</taxon>
        <taxon>Chlorophyta</taxon>
        <taxon>core chlorophytes</taxon>
        <taxon>Trebouxiophyceae</taxon>
        <taxon>Trebouxiophyceae incertae sedis</taxon>
        <taxon>Coccomyxaceae</taxon>
        <taxon>Coccomyxa</taxon>
    </lineage>
</organism>
<keyword evidence="9" id="KW-1185">Reference proteome</keyword>
<evidence type="ECO:0000256" key="4">
    <source>
        <dbReference type="ARBA" id="ARBA00023136"/>
    </source>
</evidence>
<dbReference type="Proteomes" id="UP001491310">
    <property type="component" value="Unassembled WGS sequence"/>
</dbReference>
<feature type="transmembrane region" description="Helical" evidence="6">
    <location>
        <begin position="33"/>
        <end position="52"/>
    </location>
</feature>
<dbReference type="InterPro" id="IPR038770">
    <property type="entry name" value="Na+/solute_symporter_sf"/>
</dbReference>
<keyword evidence="2 6" id="KW-0812">Transmembrane</keyword>